<name>A0ABS0GFI8_9VIBR</name>
<dbReference type="EMBL" id="JADPMR010000001">
    <property type="protein sequence ID" value="MBF9001171.1"/>
    <property type="molecule type" value="Genomic_DNA"/>
</dbReference>
<dbReference type="Proteomes" id="UP000597206">
    <property type="component" value="Unassembled WGS sequence"/>
</dbReference>
<evidence type="ECO:0000313" key="4">
    <source>
        <dbReference type="EMBL" id="MBF9001171.1"/>
    </source>
</evidence>
<comment type="caution">
    <text evidence="4">The sequence shown here is derived from an EMBL/GenBank/DDBJ whole genome shotgun (WGS) entry which is preliminary data.</text>
</comment>
<protein>
    <submittedName>
        <fullName evidence="4">SDR family oxidoreductase</fullName>
    </submittedName>
</protein>
<evidence type="ECO:0000259" key="3">
    <source>
        <dbReference type="Pfam" id="PF01370"/>
    </source>
</evidence>
<dbReference type="Pfam" id="PF01370">
    <property type="entry name" value="Epimerase"/>
    <property type="match status" value="1"/>
</dbReference>
<evidence type="ECO:0000256" key="2">
    <source>
        <dbReference type="ARBA" id="ARBA00007637"/>
    </source>
</evidence>
<organism evidence="4 5">
    <name type="scientific">Vibrio nitrifigilis</name>
    <dbReference type="NCBI Taxonomy" id="2789781"/>
    <lineage>
        <taxon>Bacteria</taxon>
        <taxon>Pseudomonadati</taxon>
        <taxon>Pseudomonadota</taxon>
        <taxon>Gammaproteobacteria</taxon>
        <taxon>Vibrionales</taxon>
        <taxon>Vibrionaceae</taxon>
        <taxon>Vibrio</taxon>
    </lineage>
</organism>
<reference evidence="4 5" key="1">
    <citation type="submission" date="2020-11" db="EMBL/GenBank/DDBJ databases">
        <title>Vibrio nitrifigilis sp. nov., a marine nitrogen-fixing bacterium isolated from the lagoon sediment of an islet inside an atoll.</title>
        <authorList>
            <person name="Wang L.-T."/>
            <person name="Shieh W.Y."/>
        </authorList>
    </citation>
    <scope>NUCLEOTIDE SEQUENCE [LARGE SCALE GENOMIC DNA]</scope>
    <source>
        <strain evidence="4 5">NFV-1</strain>
    </source>
</reference>
<feature type="domain" description="NAD-dependent epimerase/dehydratase" evidence="3">
    <location>
        <begin position="9"/>
        <end position="225"/>
    </location>
</feature>
<gene>
    <name evidence="4" type="ORF">I1A42_11505</name>
</gene>
<dbReference type="InterPro" id="IPR036291">
    <property type="entry name" value="NAD(P)-bd_dom_sf"/>
</dbReference>
<dbReference type="InterPro" id="IPR001509">
    <property type="entry name" value="Epimerase_deHydtase"/>
</dbReference>
<keyword evidence="5" id="KW-1185">Reference proteome</keyword>
<proteinExistence type="inferred from homology"/>
<dbReference type="CDD" id="cd05232">
    <property type="entry name" value="UDP_G4E_4_SDR_e"/>
    <property type="match status" value="1"/>
</dbReference>
<dbReference type="SUPFAM" id="SSF51735">
    <property type="entry name" value="NAD(P)-binding Rossmann-fold domains"/>
    <property type="match status" value="1"/>
</dbReference>
<sequence length="323" mass="36268">MCLGVSLNIFITGMTGFVGRAIAEEAQFRGLFVTGQAVHQMHEHFPTTLMSVNSDSNWSECLEHVDCVIHCAAHVHQMNDLDGSNFYREVNTFGTLNLAKQAAIVGVKRFVFVSSIKVNGEYTLPNQPYVEDVDSKPTDPYGISKYEAEQGLMALAKETSMEVVIIRPPLIYGPGVKANFLSMMNWIYKEKPLPLGAIKNQRSLIFVNNLVDFIFKAISDPKAANQTFLVSDDHDVSVTQLLKEIAITMNKCPMLIPIPQLWISALLRLLGKSHIDKKLTGSLQLDVTKAKCLLDWKPKYAFHEGIRLTVEHYLVQKEENKQK</sequence>
<evidence type="ECO:0000313" key="5">
    <source>
        <dbReference type="Proteomes" id="UP000597206"/>
    </source>
</evidence>
<comment type="pathway">
    <text evidence="1">Bacterial outer membrane biogenesis; LPS O-antigen biosynthesis.</text>
</comment>
<evidence type="ECO:0000256" key="1">
    <source>
        <dbReference type="ARBA" id="ARBA00005125"/>
    </source>
</evidence>
<dbReference type="Gene3D" id="3.40.50.720">
    <property type="entry name" value="NAD(P)-binding Rossmann-like Domain"/>
    <property type="match status" value="1"/>
</dbReference>
<accession>A0ABS0GFI8</accession>
<dbReference type="PANTHER" id="PTHR43000">
    <property type="entry name" value="DTDP-D-GLUCOSE 4,6-DEHYDRATASE-RELATED"/>
    <property type="match status" value="1"/>
</dbReference>
<comment type="similarity">
    <text evidence="2">Belongs to the NAD(P)-dependent epimerase/dehydratase family.</text>
</comment>